<dbReference type="Gene3D" id="3.30.40.10">
    <property type="entry name" value="Zinc/RING finger domain, C3HC4 (zinc finger)"/>
    <property type="match status" value="1"/>
</dbReference>
<reference evidence="7 8" key="1">
    <citation type="submission" date="2024-11" db="EMBL/GenBank/DDBJ databases">
        <title>A near-complete genome assembly of Cinchona calisaya.</title>
        <authorList>
            <person name="Lian D.C."/>
            <person name="Zhao X.W."/>
            <person name="Wei L."/>
        </authorList>
    </citation>
    <scope>NUCLEOTIDE SEQUENCE [LARGE SCALE GENOMIC DNA]</scope>
    <source>
        <tissue evidence="7">Nenye</tissue>
    </source>
</reference>
<dbReference type="Proteomes" id="UP001630127">
    <property type="component" value="Unassembled WGS sequence"/>
</dbReference>
<dbReference type="AlphaFoldDB" id="A0ABD2ZXN1"/>
<dbReference type="PROSITE" id="PS50089">
    <property type="entry name" value="ZF_RING_2"/>
    <property type="match status" value="1"/>
</dbReference>
<sequence>MAVDASHLNLIPPQLMNPNRDFAYSNQGNILAYNVNAGQLGSGSGIPLVPGMVENLLPLHQSLVCDSVQPKTSMNTDSGLTYNVPAPRKRPRDSFEQFNNVPPNLFATSHQKNNNNDHLSQFPSFLGEQVFPYINQYQLDIDSIISQHTKKIRMELAERQKQQAIILMGAIGEGVAKKLKEKDEQIQRMGKLNLALQERIKSIYVENQLWRDLAQTNEATANSLRTNLEQVLAHISDERLSAGGGGGGMAVEDDAESCCGSCDHGNEREAEEETSPEQQRNLAGQAQGGTCSKLVVEAQDKDETKVNSYNGNSRMCKMCGERESCVLLLPCRHLCLCTLCGSTLLHTCPVCKSNMNATVHLNLSS</sequence>
<dbReference type="GO" id="GO:0008270">
    <property type="term" value="F:zinc ion binding"/>
    <property type="evidence" value="ECO:0007669"/>
    <property type="project" value="UniProtKB-KW"/>
</dbReference>
<dbReference type="InterPro" id="IPR001841">
    <property type="entry name" value="Znf_RING"/>
</dbReference>
<feature type="region of interest" description="Disordered" evidence="5">
    <location>
        <begin position="264"/>
        <end position="288"/>
    </location>
</feature>
<comment type="caution">
    <text evidence="7">The sequence shown here is derived from an EMBL/GenBank/DDBJ whole genome shotgun (WGS) entry which is preliminary data.</text>
</comment>
<dbReference type="PANTHER" id="PTHR42647">
    <property type="entry name" value="SBP (S-RIBONUCLEASE BINDING PROTEIN) FAMILY PROTEIN"/>
    <property type="match status" value="1"/>
</dbReference>
<evidence type="ECO:0000256" key="4">
    <source>
        <dbReference type="PROSITE-ProRule" id="PRU00175"/>
    </source>
</evidence>
<dbReference type="CDD" id="cd16649">
    <property type="entry name" value="mRING-HC-C3HC5_CGRF1-like"/>
    <property type="match status" value="1"/>
</dbReference>
<proteinExistence type="predicted"/>
<evidence type="ECO:0000259" key="6">
    <source>
        <dbReference type="PROSITE" id="PS50089"/>
    </source>
</evidence>
<dbReference type="InterPro" id="IPR013083">
    <property type="entry name" value="Znf_RING/FYVE/PHD"/>
</dbReference>
<protein>
    <recommendedName>
        <fullName evidence="6">RING-type domain-containing protein</fullName>
    </recommendedName>
</protein>
<evidence type="ECO:0000313" key="8">
    <source>
        <dbReference type="Proteomes" id="UP001630127"/>
    </source>
</evidence>
<evidence type="ECO:0000256" key="1">
    <source>
        <dbReference type="ARBA" id="ARBA00022723"/>
    </source>
</evidence>
<dbReference type="Pfam" id="PF13920">
    <property type="entry name" value="zf-C3HC4_3"/>
    <property type="match status" value="1"/>
</dbReference>
<dbReference type="PIRSF" id="PIRSF036836">
    <property type="entry name" value="RNase_bind_SBP1"/>
    <property type="match status" value="1"/>
</dbReference>
<keyword evidence="2 4" id="KW-0863">Zinc-finger</keyword>
<keyword evidence="8" id="KW-1185">Reference proteome</keyword>
<dbReference type="EMBL" id="JBJUIK010000007">
    <property type="protein sequence ID" value="KAL3522990.1"/>
    <property type="molecule type" value="Genomic_DNA"/>
</dbReference>
<organism evidence="7 8">
    <name type="scientific">Cinchona calisaya</name>
    <dbReference type="NCBI Taxonomy" id="153742"/>
    <lineage>
        <taxon>Eukaryota</taxon>
        <taxon>Viridiplantae</taxon>
        <taxon>Streptophyta</taxon>
        <taxon>Embryophyta</taxon>
        <taxon>Tracheophyta</taxon>
        <taxon>Spermatophyta</taxon>
        <taxon>Magnoliopsida</taxon>
        <taxon>eudicotyledons</taxon>
        <taxon>Gunneridae</taxon>
        <taxon>Pentapetalae</taxon>
        <taxon>asterids</taxon>
        <taxon>lamiids</taxon>
        <taxon>Gentianales</taxon>
        <taxon>Rubiaceae</taxon>
        <taxon>Cinchonoideae</taxon>
        <taxon>Cinchoneae</taxon>
        <taxon>Cinchona</taxon>
    </lineage>
</organism>
<dbReference type="PANTHER" id="PTHR42647:SF55">
    <property type="entry name" value="BOI-RELATED E3 UBIQUITIN-PROTEIN LIGASE 1"/>
    <property type="match status" value="1"/>
</dbReference>
<evidence type="ECO:0000256" key="5">
    <source>
        <dbReference type="SAM" id="MobiDB-lite"/>
    </source>
</evidence>
<feature type="compositionally biased region" description="Polar residues" evidence="5">
    <location>
        <begin position="276"/>
        <end position="288"/>
    </location>
</feature>
<keyword evidence="1" id="KW-0479">Metal-binding</keyword>
<feature type="domain" description="RING-type" evidence="6">
    <location>
        <begin position="316"/>
        <end position="352"/>
    </location>
</feature>
<accession>A0ABD2ZXN1</accession>
<evidence type="ECO:0000256" key="3">
    <source>
        <dbReference type="ARBA" id="ARBA00022833"/>
    </source>
</evidence>
<evidence type="ECO:0000313" key="7">
    <source>
        <dbReference type="EMBL" id="KAL3522990.1"/>
    </source>
</evidence>
<evidence type="ECO:0000256" key="2">
    <source>
        <dbReference type="ARBA" id="ARBA00022771"/>
    </source>
</evidence>
<name>A0ABD2ZXN1_9GENT</name>
<keyword evidence="3" id="KW-0862">Zinc</keyword>
<gene>
    <name evidence="7" type="ORF">ACH5RR_015824</name>
</gene>